<dbReference type="EC" id="2.3.1.234" evidence="8"/>
<dbReference type="FunFam" id="3.30.420.40:FF:000040">
    <property type="entry name" value="tRNA N6-adenosine threonylcarbamoyltransferase"/>
    <property type="match status" value="1"/>
</dbReference>
<comment type="similarity">
    <text evidence="8">Belongs to the KAE1 / TsaD family.</text>
</comment>
<dbReference type="PANTHER" id="PTHR11735">
    <property type="entry name" value="TRNA N6-ADENOSINE THREONYLCARBAMOYLTRANSFERASE"/>
    <property type="match status" value="1"/>
</dbReference>
<keyword evidence="1 8" id="KW-0963">Cytoplasm</keyword>
<gene>
    <name evidence="8 10" type="primary">tsaD</name>
    <name evidence="10" type="ORF">CUN48_02375</name>
</gene>
<dbReference type="InterPro" id="IPR022450">
    <property type="entry name" value="TsaD"/>
</dbReference>
<feature type="binding site" evidence="8">
    <location>
        <position position="195"/>
    </location>
    <ligand>
        <name>substrate</name>
    </ligand>
</feature>
<dbReference type="GO" id="GO:0002949">
    <property type="term" value="P:tRNA threonylcarbamoyladenosine modification"/>
    <property type="evidence" value="ECO:0007669"/>
    <property type="project" value="UniProtKB-UniRule"/>
</dbReference>
<dbReference type="InterPro" id="IPR000905">
    <property type="entry name" value="Gcp-like_dom"/>
</dbReference>
<accession>A0A2M8QFS1</accession>
<dbReference type="GO" id="GO:0061711">
    <property type="term" value="F:tRNA N(6)-L-threonylcarbamoyladenine synthase activity"/>
    <property type="evidence" value="ECO:0007669"/>
    <property type="project" value="UniProtKB-EC"/>
</dbReference>
<feature type="binding site" evidence="8">
    <location>
        <position position="115"/>
    </location>
    <ligand>
        <name>Fe cation</name>
        <dbReference type="ChEBI" id="CHEBI:24875"/>
    </ligand>
</feature>
<keyword evidence="3 8" id="KW-0819">tRNA processing</keyword>
<feature type="binding site" evidence="8">
    <location>
        <position position="327"/>
    </location>
    <ligand>
        <name>Fe cation</name>
        <dbReference type="ChEBI" id="CHEBI:24875"/>
    </ligand>
</feature>
<dbReference type="AlphaFoldDB" id="A0A2M8QFS1"/>
<comment type="function">
    <text evidence="8">Required for the formation of a threonylcarbamoyl group on adenosine at position 37 (t(6)A37) in tRNAs that read codons beginning with adenine. Is involved in the transfer of the threonylcarbamoyl moiety of threonylcarbamoyl-AMP (TC-AMP) to the N6 group of A37, together with TsaE and TsaB. TsaD likely plays a direct catalytic role in this reaction.</text>
</comment>
<evidence type="ECO:0000256" key="4">
    <source>
        <dbReference type="ARBA" id="ARBA00022723"/>
    </source>
</evidence>
<evidence type="ECO:0000256" key="6">
    <source>
        <dbReference type="ARBA" id="ARBA00023315"/>
    </source>
</evidence>
<dbReference type="PANTHER" id="PTHR11735:SF6">
    <property type="entry name" value="TRNA N6-ADENOSINE THREONYLCARBAMOYLTRANSFERASE, MITOCHONDRIAL"/>
    <property type="match status" value="1"/>
</dbReference>
<feature type="binding site" evidence="8">
    <location>
        <position position="302"/>
    </location>
    <ligand>
        <name>substrate</name>
    </ligand>
</feature>
<dbReference type="Proteomes" id="UP000230790">
    <property type="component" value="Unassembled WGS sequence"/>
</dbReference>
<comment type="subcellular location">
    <subcellularLocation>
        <location evidence="8">Cytoplasm</location>
    </subcellularLocation>
</comment>
<sequence>MRILAIETSCDETAAAVIDDGRFIRSNVVASQADLHRRYGGVFPEMASRAHVEAIAPVIDAAMADAQAAWDSLSAVAVTKGPGLPGALVVGVNTAKGICLARDLPLIGVNHLEGHIYSHWLETDTVGEPASFVRRLLRSASPFPLLALIVSGGHTELVLMRGHGQYQLLGHTVDDAVGEAFDKVARLLHLGYPGGPAIQKAAQDGDPQRFTFSRPRVSLGAKTVRATSDAYMFSFSGAKTHALRLVQDYLNADGDLAPRAPVSDIAASFQDAVTDWLVEKTARAAEAFDVKAVLVGGGVSANKLLREKMMARFGDRVSFPPMALCTDNAAMIGAAGYYAFMRGVRDDLTMDVAPDLKLG</sequence>
<evidence type="ECO:0000256" key="7">
    <source>
        <dbReference type="ARBA" id="ARBA00048117"/>
    </source>
</evidence>
<evidence type="ECO:0000256" key="1">
    <source>
        <dbReference type="ARBA" id="ARBA00022490"/>
    </source>
</evidence>
<dbReference type="SUPFAM" id="SSF53067">
    <property type="entry name" value="Actin-like ATPase domain"/>
    <property type="match status" value="2"/>
</dbReference>
<feature type="binding site" evidence="8">
    <location>
        <begin position="149"/>
        <end position="153"/>
    </location>
    <ligand>
        <name>substrate</name>
    </ligand>
</feature>
<keyword evidence="4 8" id="KW-0479">Metal-binding</keyword>
<evidence type="ECO:0000259" key="9">
    <source>
        <dbReference type="Pfam" id="PF00814"/>
    </source>
</evidence>
<evidence type="ECO:0000313" key="11">
    <source>
        <dbReference type="Proteomes" id="UP000230790"/>
    </source>
</evidence>
<feature type="binding site" evidence="8">
    <location>
        <position position="111"/>
    </location>
    <ligand>
        <name>Fe cation</name>
        <dbReference type="ChEBI" id="CHEBI:24875"/>
    </ligand>
</feature>
<comment type="caution">
    <text evidence="10">The sequence shown here is derived from an EMBL/GenBank/DDBJ whole genome shotgun (WGS) entry which is preliminary data.</text>
</comment>
<keyword evidence="5 8" id="KW-0408">Iron</keyword>
<dbReference type="GO" id="GO:0005737">
    <property type="term" value="C:cytoplasm"/>
    <property type="evidence" value="ECO:0007669"/>
    <property type="project" value="UniProtKB-SubCell"/>
</dbReference>
<evidence type="ECO:0000256" key="3">
    <source>
        <dbReference type="ARBA" id="ARBA00022694"/>
    </source>
</evidence>
<dbReference type="EMBL" id="PGTN01000009">
    <property type="protein sequence ID" value="PJF48665.1"/>
    <property type="molecule type" value="Genomic_DNA"/>
</dbReference>
<dbReference type="CDD" id="cd24133">
    <property type="entry name" value="ASKHA_NBD_TsaD_bac"/>
    <property type="match status" value="1"/>
</dbReference>
<dbReference type="GO" id="GO:0005506">
    <property type="term" value="F:iron ion binding"/>
    <property type="evidence" value="ECO:0007669"/>
    <property type="project" value="UniProtKB-UniRule"/>
</dbReference>
<evidence type="ECO:0000256" key="2">
    <source>
        <dbReference type="ARBA" id="ARBA00022679"/>
    </source>
</evidence>
<protein>
    <recommendedName>
        <fullName evidence="8">tRNA N6-adenosine threonylcarbamoyltransferase</fullName>
        <ecNumber evidence="8">2.3.1.234</ecNumber>
    </recommendedName>
    <alternativeName>
        <fullName evidence="8">N6-L-threonylcarbamoyladenine synthase</fullName>
        <shortName evidence="8">t(6)A synthase</shortName>
    </alternativeName>
    <alternativeName>
        <fullName evidence="8">t(6)A37 threonylcarbamoyladenosine biosynthesis protein TsaD</fullName>
    </alternativeName>
    <alternativeName>
        <fullName evidence="8">tRNA threonylcarbamoyladenosine biosynthesis protein TsaD</fullName>
    </alternativeName>
</protein>
<proteinExistence type="inferred from homology"/>
<dbReference type="InterPro" id="IPR043129">
    <property type="entry name" value="ATPase_NBD"/>
</dbReference>
<evidence type="ECO:0000256" key="8">
    <source>
        <dbReference type="HAMAP-Rule" id="MF_01445"/>
    </source>
</evidence>
<dbReference type="HAMAP" id="MF_01445">
    <property type="entry name" value="TsaD"/>
    <property type="match status" value="1"/>
</dbReference>
<organism evidence="10 11">
    <name type="scientific">Candidatus Thermofonsia Clade 3 bacterium</name>
    <dbReference type="NCBI Taxonomy" id="2364212"/>
    <lineage>
        <taxon>Bacteria</taxon>
        <taxon>Bacillati</taxon>
        <taxon>Chloroflexota</taxon>
        <taxon>Candidatus Thermofontia</taxon>
        <taxon>Candidatus Thermofonsia Clade 3</taxon>
    </lineage>
</organism>
<comment type="cofactor">
    <cofactor evidence="8">
        <name>Fe(2+)</name>
        <dbReference type="ChEBI" id="CHEBI:29033"/>
    </cofactor>
    <text evidence="8">Binds 1 Fe(2+) ion per subunit.</text>
</comment>
<comment type="catalytic activity">
    <reaction evidence="7 8">
        <text>L-threonylcarbamoyladenylate + adenosine(37) in tRNA = N(6)-L-threonylcarbamoyladenosine(37) in tRNA + AMP + H(+)</text>
        <dbReference type="Rhea" id="RHEA:37059"/>
        <dbReference type="Rhea" id="RHEA-COMP:10162"/>
        <dbReference type="Rhea" id="RHEA-COMP:10163"/>
        <dbReference type="ChEBI" id="CHEBI:15378"/>
        <dbReference type="ChEBI" id="CHEBI:73682"/>
        <dbReference type="ChEBI" id="CHEBI:74411"/>
        <dbReference type="ChEBI" id="CHEBI:74418"/>
        <dbReference type="ChEBI" id="CHEBI:456215"/>
        <dbReference type="EC" id="2.3.1.234"/>
    </reaction>
</comment>
<reference evidence="10 11" key="1">
    <citation type="submission" date="2017-11" db="EMBL/GenBank/DDBJ databases">
        <title>Evolution of Phototrophy in the Chloroflexi Phylum Driven by Horizontal Gene Transfer.</title>
        <authorList>
            <person name="Ward L.M."/>
            <person name="Hemp J."/>
            <person name="Shih P.M."/>
            <person name="Mcglynn S.E."/>
            <person name="Fischer W."/>
        </authorList>
    </citation>
    <scope>NUCLEOTIDE SEQUENCE [LARGE SCALE GENOMIC DNA]</scope>
    <source>
        <strain evidence="10">JP3_7</strain>
    </source>
</reference>
<dbReference type="Gene3D" id="3.30.420.40">
    <property type="match status" value="2"/>
</dbReference>
<dbReference type="PRINTS" id="PR00789">
    <property type="entry name" value="OSIALOPTASE"/>
</dbReference>
<keyword evidence="2 8" id="KW-0808">Transferase</keyword>
<evidence type="ECO:0000313" key="10">
    <source>
        <dbReference type="EMBL" id="PJF48665.1"/>
    </source>
</evidence>
<name>A0A2M8QFS1_9CHLR</name>
<evidence type="ECO:0000256" key="5">
    <source>
        <dbReference type="ARBA" id="ARBA00023004"/>
    </source>
</evidence>
<keyword evidence="6 8" id="KW-0012">Acyltransferase</keyword>
<dbReference type="FunFam" id="3.30.420.40:FF:000012">
    <property type="entry name" value="tRNA N6-adenosine threonylcarbamoyltransferase"/>
    <property type="match status" value="1"/>
</dbReference>
<dbReference type="NCBIfam" id="TIGR03723">
    <property type="entry name" value="T6A_TsaD_YgjD"/>
    <property type="match status" value="1"/>
</dbReference>
<feature type="domain" description="Gcp-like" evidence="9">
    <location>
        <begin position="24"/>
        <end position="333"/>
    </location>
</feature>
<comment type="caution">
    <text evidence="8">Lacks conserved residue(s) required for the propagation of feature annotation.</text>
</comment>
<dbReference type="InterPro" id="IPR017861">
    <property type="entry name" value="KAE1/TsaD"/>
</dbReference>
<dbReference type="Pfam" id="PF00814">
    <property type="entry name" value="TsaD"/>
    <property type="match status" value="1"/>
</dbReference>
<dbReference type="NCBIfam" id="TIGR00329">
    <property type="entry name" value="gcp_kae1"/>
    <property type="match status" value="1"/>
</dbReference>
<feature type="binding site" evidence="8">
    <location>
        <position position="182"/>
    </location>
    <ligand>
        <name>substrate</name>
    </ligand>
</feature>